<reference evidence="2" key="1">
    <citation type="journal article" date="2023" name="Mol. Ecol. Resour.">
        <title>Chromosome-level genome assembly of a triploid poplar Populus alba 'Berolinensis'.</title>
        <authorList>
            <person name="Chen S."/>
            <person name="Yu Y."/>
            <person name="Wang X."/>
            <person name="Wang S."/>
            <person name="Zhang T."/>
            <person name="Zhou Y."/>
            <person name="He R."/>
            <person name="Meng N."/>
            <person name="Wang Y."/>
            <person name="Liu W."/>
            <person name="Liu Z."/>
            <person name="Liu J."/>
            <person name="Guo Q."/>
            <person name="Huang H."/>
            <person name="Sederoff R.R."/>
            <person name="Wang G."/>
            <person name="Qu G."/>
            <person name="Chen S."/>
        </authorList>
    </citation>
    <scope>NUCLEOTIDE SEQUENCE</scope>
    <source>
        <strain evidence="2">SC-2020</strain>
    </source>
</reference>
<dbReference type="EMBL" id="JAQIZT010000011">
    <property type="protein sequence ID" value="KAJ6978820.1"/>
    <property type="molecule type" value="Genomic_DNA"/>
</dbReference>
<dbReference type="AlphaFoldDB" id="A0AAD6M4Q6"/>
<protein>
    <submittedName>
        <fullName evidence="2">Uncharacterized protein</fullName>
    </submittedName>
</protein>
<proteinExistence type="predicted"/>
<sequence>MIPTCCFKRQGGRVVSPSCHFRYEKDPFYELVATTVPPPSPAPLSVLPPPPQASPAPLSVLPPPPQATVDAVPPRASTAAKIAKTSAIVQTTIANVLPILLLVWSLQHV</sequence>
<dbReference type="InterPro" id="IPR038408">
    <property type="entry name" value="GNK2_sf"/>
</dbReference>
<feature type="region of interest" description="Disordered" evidence="1">
    <location>
        <begin position="40"/>
        <end position="62"/>
    </location>
</feature>
<keyword evidence="3" id="KW-1185">Reference proteome</keyword>
<accession>A0AAD6M4Q6</accession>
<gene>
    <name evidence="2" type="ORF">NC653_027092</name>
</gene>
<dbReference type="Proteomes" id="UP001164929">
    <property type="component" value="Chromosome 11"/>
</dbReference>
<evidence type="ECO:0000256" key="1">
    <source>
        <dbReference type="SAM" id="MobiDB-lite"/>
    </source>
</evidence>
<organism evidence="2 3">
    <name type="scientific">Populus alba x Populus x berolinensis</name>
    <dbReference type="NCBI Taxonomy" id="444605"/>
    <lineage>
        <taxon>Eukaryota</taxon>
        <taxon>Viridiplantae</taxon>
        <taxon>Streptophyta</taxon>
        <taxon>Embryophyta</taxon>
        <taxon>Tracheophyta</taxon>
        <taxon>Spermatophyta</taxon>
        <taxon>Magnoliopsida</taxon>
        <taxon>eudicotyledons</taxon>
        <taxon>Gunneridae</taxon>
        <taxon>Pentapetalae</taxon>
        <taxon>rosids</taxon>
        <taxon>fabids</taxon>
        <taxon>Malpighiales</taxon>
        <taxon>Salicaceae</taxon>
        <taxon>Saliceae</taxon>
        <taxon>Populus</taxon>
    </lineage>
</organism>
<dbReference type="Gene3D" id="3.30.430.20">
    <property type="entry name" value="Gnk2 domain, C-X8-C-X2-C motif"/>
    <property type="match status" value="1"/>
</dbReference>
<evidence type="ECO:0000313" key="3">
    <source>
        <dbReference type="Proteomes" id="UP001164929"/>
    </source>
</evidence>
<name>A0AAD6M4Q6_9ROSI</name>
<evidence type="ECO:0000313" key="2">
    <source>
        <dbReference type="EMBL" id="KAJ6978820.1"/>
    </source>
</evidence>
<comment type="caution">
    <text evidence="2">The sequence shown here is derived from an EMBL/GenBank/DDBJ whole genome shotgun (WGS) entry which is preliminary data.</text>
</comment>